<feature type="region of interest" description="Disordered" evidence="1">
    <location>
        <begin position="600"/>
        <end position="630"/>
    </location>
</feature>
<dbReference type="SMART" id="SM00855">
    <property type="entry name" value="PGAM"/>
    <property type="match status" value="1"/>
</dbReference>
<sequence>MGRPPAYIFVVRHGARLDAADKQWHLTSPTPYDPPLTYGGWQQTKQLGARIGSIIRERVLEDEAAEKQSLGSGVRPKRKRYKVALHSSPFLRCIQTSIAISAGLAQDPAPWGPSNSKSKPPVAGESTSPRSKPTVVTDVRDSESQAAKPNKSGPIRKSVLRLDAFLGEWLSPTYFELITPPPASVMMLAGAKADLLKREDYTSYPTFNSHAHSNSQGQLWSPVSRSIPVSPPGGGAADGFDDMAGLANSLSRSASLSSQDSRWTPGASSAKPGGYVAPVPHYAVSHNHPIPMGYVAHARDACVDIDYQWDSMREPLEWGDGGTFPEEWTEMHQRFRKGIQSLVDWYSSTENPTEMVTKTAAYNLNKSRGGNVACAEEDLDDVETETIVILVSHGAGCNALIGAITHRPVLMDVGMASLTMAVRKPVQDGAEDGMALPGNGHTKESIPVHRFYDLKLFADTDHLRSPAPTPTSSRSPSTANMVSGTRGRYANSFSTTLGNFSYTDGSASRSVSANDALSNLRRGSNTSPGTPRLAWMTNGTSGGGITVGSGVTSFATTRPSGLSRTPSIGLWSPITARGENAFEDDDEDDMLLNFSHEKHVSPANNSAHPAPNPSPLNLNTNTNPPPRIDREVELPPATTGSRLAEPFNGTAIASPISYLDSTEPAPLPSPGVGSGGLWGGEPRLPGEAERLRDHSSTKRRWTVTERG</sequence>
<feature type="region of interest" description="Disordered" evidence="1">
    <location>
        <begin position="109"/>
        <end position="153"/>
    </location>
</feature>
<comment type="caution">
    <text evidence="2">The sequence shown here is derived from an EMBL/GenBank/DDBJ whole genome shotgun (WGS) entry which is preliminary data.</text>
</comment>
<feature type="region of interest" description="Disordered" evidence="1">
    <location>
        <begin position="518"/>
        <end position="552"/>
    </location>
</feature>
<dbReference type="InterPro" id="IPR051710">
    <property type="entry name" value="Phosphatase_SH3-domain"/>
</dbReference>
<reference evidence="3" key="1">
    <citation type="journal article" date="2023" name="Mol. Phylogenet. Evol.">
        <title>Genome-scale phylogeny and comparative genomics of the fungal order Sordariales.</title>
        <authorList>
            <person name="Hensen N."/>
            <person name="Bonometti L."/>
            <person name="Westerberg I."/>
            <person name="Brannstrom I.O."/>
            <person name="Guillou S."/>
            <person name="Cros-Aarteil S."/>
            <person name="Calhoun S."/>
            <person name="Haridas S."/>
            <person name="Kuo A."/>
            <person name="Mondo S."/>
            <person name="Pangilinan J."/>
            <person name="Riley R."/>
            <person name="LaButti K."/>
            <person name="Andreopoulos B."/>
            <person name="Lipzen A."/>
            <person name="Chen C."/>
            <person name="Yan M."/>
            <person name="Daum C."/>
            <person name="Ng V."/>
            <person name="Clum A."/>
            <person name="Steindorff A."/>
            <person name="Ohm R.A."/>
            <person name="Martin F."/>
            <person name="Silar P."/>
            <person name="Natvig D.O."/>
            <person name="Lalanne C."/>
            <person name="Gautier V."/>
            <person name="Ament-Velasquez S.L."/>
            <person name="Kruys A."/>
            <person name="Hutchinson M.I."/>
            <person name="Powell A.J."/>
            <person name="Barry K."/>
            <person name="Miller A.N."/>
            <person name="Grigoriev I.V."/>
            <person name="Debuchy R."/>
            <person name="Gladieux P."/>
            <person name="Hiltunen Thoren M."/>
            <person name="Johannesson H."/>
        </authorList>
    </citation>
    <scope>NUCLEOTIDE SEQUENCE [LARGE SCALE GENOMIC DNA]</scope>
    <source>
        <strain evidence="3">CBS 340.73</strain>
    </source>
</reference>
<feature type="compositionally biased region" description="Low complexity" evidence="1">
    <location>
        <begin position="470"/>
        <end position="479"/>
    </location>
</feature>
<protein>
    <recommendedName>
        <fullName evidence="4">Phosphoglycerate mutase</fullName>
    </recommendedName>
</protein>
<evidence type="ECO:0000313" key="2">
    <source>
        <dbReference type="EMBL" id="KAK3940271.1"/>
    </source>
</evidence>
<dbReference type="SUPFAM" id="SSF53254">
    <property type="entry name" value="Phosphoglycerate mutase-like"/>
    <property type="match status" value="2"/>
</dbReference>
<accession>A0AAN6N7X4</accession>
<dbReference type="AlphaFoldDB" id="A0AAN6N7X4"/>
<dbReference type="CDD" id="cd07040">
    <property type="entry name" value="HP"/>
    <property type="match status" value="1"/>
</dbReference>
<dbReference type="PANTHER" id="PTHR16469">
    <property type="entry name" value="UBIQUITIN-ASSOCIATED AND SH3 DOMAIN-CONTAINING BA-RELATED"/>
    <property type="match status" value="1"/>
</dbReference>
<feature type="region of interest" description="Disordered" evidence="1">
    <location>
        <begin position="462"/>
        <end position="485"/>
    </location>
</feature>
<feature type="compositionally biased region" description="Low complexity" evidence="1">
    <location>
        <begin position="601"/>
        <end position="622"/>
    </location>
</feature>
<feature type="compositionally biased region" description="Low complexity" evidence="1">
    <location>
        <begin position="251"/>
        <end position="261"/>
    </location>
</feature>
<evidence type="ECO:0000256" key="1">
    <source>
        <dbReference type="SAM" id="MobiDB-lite"/>
    </source>
</evidence>
<evidence type="ECO:0008006" key="4">
    <source>
        <dbReference type="Google" id="ProtNLM"/>
    </source>
</evidence>
<dbReference type="InterPro" id="IPR013078">
    <property type="entry name" value="His_Pase_superF_clade-1"/>
</dbReference>
<feature type="compositionally biased region" description="Basic and acidic residues" evidence="1">
    <location>
        <begin position="684"/>
        <end position="707"/>
    </location>
</feature>
<dbReference type="Proteomes" id="UP001303473">
    <property type="component" value="Unassembled WGS sequence"/>
</dbReference>
<feature type="region of interest" description="Disordered" evidence="1">
    <location>
        <begin position="251"/>
        <end position="270"/>
    </location>
</feature>
<keyword evidence="3" id="KW-1185">Reference proteome</keyword>
<organism evidence="2 3">
    <name type="scientific">Diplogelasinospora grovesii</name>
    <dbReference type="NCBI Taxonomy" id="303347"/>
    <lineage>
        <taxon>Eukaryota</taxon>
        <taxon>Fungi</taxon>
        <taxon>Dikarya</taxon>
        <taxon>Ascomycota</taxon>
        <taxon>Pezizomycotina</taxon>
        <taxon>Sordariomycetes</taxon>
        <taxon>Sordariomycetidae</taxon>
        <taxon>Sordariales</taxon>
        <taxon>Diplogelasinosporaceae</taxon>
        <taxon>Diplogelasinospora</taxon>
    </lineage>
</organism>
<feature type="compositionally biased region" description="Polar residues" evidence="1">
    <location>
        <begin position="518"/>
        <end position="529"/>
    </location>
</feature>
<dbReference type="InterPro" id="IPR029033">
    <property type="entry name" value="His_PPase_superfam"/>
</dbReference>
<feature type="region of interest" description="Disordered" evidence="1">
    <location>
        <begin position="661"/>
        <end position="707"/>
    </location>
</feature>
<gene>
    <name evidence="2" type="ORF">QBC46DRAFT_127585</name>
</gene>
<evidence type="ECO:0000313" key="3">
    <source>
        <dbReference type="Proteomes" id="UP001303473"/>
    </source>
</evidence>
<dbReference type="EMBL" id="MU853798">
    <property type="protein sequence ID" value="KAK3940271.1"/>
    <property type="molecule type" value="Genomic_DNA"/>
</dbReference>
<name>A0AAN6N7X4_9PEZI</name>
<dbReference type="PANTHER" id="PTHR16469:SF27">
    <property type="entry name" value="UBIQUITIN-ASSOCIATED AND SH3 DOMAIN-CONTAINING BA-RELATED"/>
    <property type="match status" value="1"/>
</dbReference>
<dbReference type="Gene3D" id="3.40.50.1240">
    <property type="entry name" value="Phosphoglycerate mutase-like"/>
    <property type="match status" value="2"/>
</dbReference>
<proteinExistence type="predicted"/>